<dbReference type="GO" id="GO:0045944">
    <property type="term" value="P:positive regulation of transcription by RNA polymerase II"/>
    <property type="evidence" value="ECO:0007669"/>
    <property type="project" value="TreeGrafter"/>
</dbReference>
<feature type="compositionally biased region" description="Polar residues" evidence="6">
    <location>
        <begin position="929"/>
        <end position="947"/>
    </location>
</feature>
<dbReference type="PANTHER" id="PTHR31069:SF12">
    <property type="entry name" value="TRANSCRIPTION FACTOR DOMAIN-CONTAINING PROTEIN"/>
    <property type="match status" value="1"/>
</dbReference>
<evidence type="ECO:0000313" key="9">
    <source>
        <dbReference type="Proteomes" id="UP001204833"/>
    </source>
</evidence>
<feature type="region of interest" description="Disordered" evidence="6">
    <location>
        <begin position="1080"/>
        <end position="1118"/>
    </location>
</feature>
<dbReference type="Gene3D" id="4.10.240.10">
    <property type="entry name" value="Zn(2)-C6 fungal-type DNA-binding domain"/>
    <property type="match status" value="1"/>
</dbReference>
<evidence type="ECO:0000256" key="5">
    <source>
        <dbReference type="SAM" id="Coils"/>
    </source>
</evidence>
<comment type="caution">
    <text evidence="8">The sequence shown here is derived from an EMBL/GenBank/DDBJ whole genome shotgun (WGS) entry which is preliminary data.</text>
</comment>
<protein>
    <recommendedName>
        <fullName evidence="7">Zn(2)-C6 fungal-type domain-containing protein</fullName>
    </recommendedName>
</protein>
<organism evidence="8 9">
    <name type="scientific">Candida theae</name>
    <dbReference type="NCBI Taxonomy" id="1198502"/>
    <lineage>
        <taxon>Eukaryota</taxon>
        <taxon>Fungi</taxon>
        <taxon>Dikarya</taxon>
        <taxon>Ascomycota</taxon>
        <taxon>Saccharomycotina</taxon>
        <taxon>Pichiomycetes</taxon>
        <taxon>Debaryomycetaceae</taxon>
        <taxon>Candida/Lodderomyces clade</taxon>
        <taxon>Candida</taxon>
    </lineage>
</organism>
<feature type="region of interest" description="Disordered" evidence="6">
    <location>
        <begin position="289"/>
        <end position="312"/>
    </location>
</feature>
<evidence type="ECO:0000256" key="4">
    <source>
        <dbReference type="ARBA" id="ARBA00023242"/>
    </source>
</evidence>
<feature type="compositionally biased region" description="Polar residues" evidence="6">
    <location>
        <begin position="293"/>
        <end position="312"/>
    </location>
</feature>
<keyword evidence="2" id="KW-0238">DNA-binding</keyword>
<proteinExistence type="predicted"/>
<dbReference type="PANTHER" id="PTHR31069">
    <property type="entry name" value="OLEATE-ACTIVATED TRANSCRIPTION FACTOR 1-RELATED"/>
    <property type="match status" value="1"/>
</dbReference>
<keyword evidence="1" id="KW-0805">Transcription regulation</keyword>
<evidence type="ECO:0000256" key="6">
    <source>
        <dbReference type="SAM" id="MobiDB-lite"/>
    </source>
</evidence>
<dbReference type="RefSeq" id="XP_051609123.1">
    <property type="nucleotide sequence ID" value="XM_051751844.1"/>
</dbReference>
<evidence type="ECO:0000313" key="8">
    <source>
        <dbReference type="EMBL" id="KAI5958676.1"/>
    </source>
</evidence>
<dbReference type="InterPro" id="IPR001138">
    <property type="entry name" value="Zn2Cys6_DnaBD"/>
</dbReference>
<evidence type="ECO:0000256" key="2">
    <source>
        <dbReference type="ARBA" id="ARBA00023125"/>
    </source>
</evidence>
<sequence>MVGTEQNLTKSSTTSSSKPKRQRNRTPKSCIQCSKRKIFCSKERPACSNCIKYSVGHLCSYALPPWADVSARDVTNNIDDNNGNFDKYYSVKATDAKLTSPRCSLLEESLSPARIQQTDEYRQLKQRNEKVIQSQRKEIDDLKRQLSVQQQLSPIDATTKHQQSQLQQQQQQLSNSGHILITVLNKISPLTNSYNNNNNNNKIEMLNDYTLCSINNSTIGNKNVYVDTYSWINIIKLDPQLTTLWFRITNLQKMYHVYKMNMLKGGHNSNTVVKKAPKKSNYKINEIDFTHSLRPTTPNGSNKEPRSQQSQPLRCPVVECDFNFMSEEQQFTTPSPMKSTSVSPTMKLESAAIINEKPMLSDLQSKMIRLWESLISLPRGESKLNVQQIHFLLDYYYNSDIESKDILSFYRFDIQAVFKKTTNDEVVLNLPQNTGGPDFEAQLKSCGIFLCMLVLIVEETLSELRVIFKEAIDKDLCDQFEDTFPNEVLLLSLGPRQNNLLHNVQELLIHFENEKCNKSLSYCAAVIALLNREIDDYRKPGSSITDTKNSFTSLYTTFLHLLLDDGPLEIWKDPELVEIRSQYKKRRKDLKLHFCHLWASIVRLTNLVTLNFVPLVKHSEYLDGLLRRIYHKIEEVDSLQYHLKFLSKLGEDQLIVSLHVHYLIANVSCSLYNGILNLGSNKLIISTLEQLIKQCQTWITDVGIQRFSEARKFEILIILDYLSYFMIYLIMLQGEELGDATIINIVVPSIFTKLSSLIESLRVTPKRHAQYLYSIGTEVLTRSVQFVVGLLFRFRNETQPSGLLKKECTTVLTNRGVLTPTECMDNLTEEIEQIVTFLDSVLINKERLTKLTKLWKFYITLSKDLNYSKLHSGIPNFKTGDTSSACPVFADGDAQSAVAAATTASSSCPVVHTGKSIAGSASRCPIMHSSGNTASTPAETMSLNESNTSKREVPKCPISSITTPMNDEEVQVSQLPPPLQAASRKSPQHHQLQSAMNKKMKKCPFDHGSMMRSNLYPNQIESSIRGNFETFKTHTSSPSGSRGSEEVYSATIPPQLQSVNITTAGDAESVKYGADTEVSATPAMSGRGVPSLGPHQPQQPQQPQQIQENQSPPQQPLQFMNGLENLDVLNQFHDFDFDFLNQENMLAHFGTVANGNGLNDDLDMGLNNLGNGNIEGFFQ</sequence>
<dbReference type="InterPro" id="IPR050675">
    <property type="entry name" value="OAF3"/>
</dbReference>
<evidence type="ECO:0000259" key="7">
    <source>
        <dbReference type="PROSITE" id="PS50048"/>
    </source>
</evidence>
<feature type="compositionally biased region" description="Low complexity" evidence="6">
    <location>
        <begin position="1094"/>
        <end position="1112"/>
    </location>
</feature>
<name>A0AAD5FZ17_9ASCO</name>
<keyword evidence="3" id="KW-0804">Transcription</keyword>
<feature type="domain" description="Zn(2)-C6 fungal-type" evidence="7">
    <location>
        <begin position="29"/>
        <end position="61"/>
    </location>
</feature>
<dbReference type="PROSITE" id="PS50048">
    <property type="entry name" value="ZN2_CY6_FUNGAL_2"/>
    <property type="match status" value="1"/>
</dbReference>
<feature type="coiled-coil region" evidence="5">
    <location>
        <begin position="125"/>
        <end position="152"/>
    </location>
</feature>
<keyword evidence="9" id="KW-1185">Reference proteome</keyword>
<dbReference type="InterPro" id="IPR036864">
    <property type="entry name" value="Zn2-C6_fun-type_DNA-bd_sf"/>
</dbReference>
<keyword evidence="4" id="KW-0539">Nucleus</keyword>
<evidence type="ECO:0000256" key="1">
    <source>
        <dbReference type="ARBA" id="ARBA00023015"/>
    </source>
</evidence>
<dbReference type="GO" id="GO:0005634">
    <property type="term" value="C:nucleus"/>
    <property type="evidence" value="ECO:0007669"/>
    <property type="project" value="TreeGrafter"/>
</dbReference>
<reference evidence="8 9" key="1">
    <citation type="journal article" date="2022" name="DNA Res.">
        <title>Genome analysis of five recently described species of the CUG-Ser clade uncovers Candida theae as a new hybrid lineage with pathogenic potential in the Candida parapsilosis species complex.</title>
        <authorList>
            <person name="Mixao V."/>
            <person name="Del Olmo V."/>
            <person name="Hegedusova E."/>
            <person name="Saus E."/>
            <person name="Pryszcz L."/>
            <person name="Cillingova A."/>
            <person name="Nosek J."/>
            <person name="Gabaldon T."/>
        </authorList>
    </citation>
    <scope>NUCLEOTIDE SEQUENCE [LARGE SCALE GENOMIC DNA]</scope>
    <source>
        <strain evidence="8 9">CBS 12239</strain>
    </source>
</reference>
<dbReference type="GO" id="GO:0000978">
    <property type="term" value="F:RNA polymerase II cis-regulatory region sequence-specific DNA binding"/>
    <property type="evidence" value="ECO:0007669"/>
    <property type="project" value="TreeGrafter"/>
</dbReference>
<dbReference type="GeneID" id="76150580"/>
<dbReference type="SMART" id="SM00066">
    <property type="entry name" value="GAL4"/>
    <property type="match status" value="1"/>
</dbReference>
<dbReference type="SUPFAM" id="SSF57701">
    <property type="entry name" value="Zn2/Cys6 DNA-binding domain"/>
    <property type="match status" value="1"/>
</dbReference>
<dbReference type="AlphaFoldDB" id="A0AAD5FZ17"/>
<dbReference type="CDD" id="cd00067">
    <property type="entry name" value="GAL4"/>
    <property type="match status" value="1"/>
</dbReference>
<dbReference type="PROSITE" id="PS00463">
    <property type="entry name" value="ZN2_CY6_FUNGAL_1"/>
    <property type="match status" value="1"/>
</dbReference>
<evidence type="ECO:0000256" key="3">
    <source>
        <dbReference type="ARBA" id="ARBA00023163"/>
    </source>
</evidence>
<gene>
    <name evidence="8" type="ORF">KGF57_002521</name>
</gene>
<keyword evidence="5" id="KW-0175">Coiled coil</keyword>
<dbReference type="GO" id="GO:0008270">
    <property type="term" value="F:zinc ion binding"/>
    <property type="evidence" value="ECO:0007669"/>
    <property type="project" value="InterPro"/>
</dbReference>
<feature type="region of interest" description="Disordered" evidence="6">
    <location>
        <begin position="928"/>
        <end position="962"/>
    </location>
</feature>
<dbReference type="EMBL" id="JAIHNG010000116">
    <property type="protein sequence ID" value="KAI5958676.1"/>
    <property type="molecule type" value="Genomic_DNA"/>
</dbReference>
<dbReference type="Pfam" id="PF00172">
    <property type="entry name" value="Zn_clus"/>
    <property type="match status" value="1"/>
</dbReference>
<dbReference type="GO" id="GO:0000981">
    <property type="term" value="F:DNA-binding transcription factor activity, RNA polymerase II-specific"/>
    <property type="evidence" value="ECO:0007669"/>
    <property type="project" value="InterPro"/>
</dbReference>
<feature type="region of interest" description="Disordered" evidence="6">
    <location>
        <begin position="1"/>
        <end position="28"/>
    </location>
</feature>
<accession>A0AAD5FZ17</accession>
<dbReference type="Proteomes" id="UP001204833">
    <property type="component" value="Unassembled WGS sequence"/>
</dbReference>